<protein>
    <submittedName>
        <fullName evidence="1">Uncharacterized protein</fullName>
    </submittedName>
</protein>
<keyword evidence="2" id="KW-1185">Reference proteome</keyword>
<dbReference type="AlphaFoldDB" id="A0A4U2Y8P3"/>
<accession>A0A4U2Y8P3</accession>
<proteinExistence type="predicted"/>
<dbReference type="Proteomes" id="UP000307841">
    <property type="component" value="Unassembled WGS sequence"/>
</dbReference>
<name>A0A4U2Y8P3_9BACL</name>
<sequence>MFSKKIISGLVIGFAALIPISSLSYSSNEQVIAQEKSSVPTSIDKAKIVQWIKQQGKEKEYFLDKLTYKLVNLDEDNDLELVASATGGTHLGNFFIFDKQQENFKLIVEKKWHVTSESLNNLVSSDKSPYETKNKKILFETIEQTGGSGVHEENTHLWYLDNGKFVEAWEGNLKTLTSFQNINSATIATYHLDEDRLFYFSNSYKHPEEDTNTPPEVTQKTFIFRFDGAKFVEETR</sequence>
<dbReference type="OrthoDB" id="2476385at2"/>
<evidence type="ECO:0000313" key="1">
    <source>
        <dbReference type="EMBL" id="TKI56252.1"/>
    </source>
</evidence>
<dbReference type="RefSeq" id="WP_137029716.1">
    <property type="nucleotide sequence ID" value="NZ_SZNK01000001.1"/>
</dbReference>
<dbReference type="EMBL" id="SZNK01000001">
    <property type="protein sequence ID" value="TKI56252.1"/>
    <property type="molecule type" value="Genomic_DNA"/>
</dbReference>
<evidence type="ECO:0000313" key="2">
    <source>
        <dbReference type="Proteomes" id="UP000307841"/>
    </source>
</evidence>
<gene>
    <name evidence="1" type="ORF">E8L90_12680</name>
</gene>
<reference evidence="1 2" key="1">
    <citation type="submission" date="2019-04" db="EMBL/GenBank/DDBJ databases">
        <title>Whole genome sequencing of Brevibacillus sp. TGS2-1.</title>
        <authorList>
            <person name="Choi A."/>
        </authorList>
    </citation>
    <scope>NUCLEOTIDE SEQUENCE [LARGE SCALE GENOMIC DNA]</scope>
    <source>
        <strain evidence="1 2">TGS2-1</strain>
    </source>
</reference>
<comment type="caution">
    <text evidence="1">The sequence shown here is derived from an EMBL/GenBank/DDBJ whole genome shotgun (WGS) entry which is preliminary data.</text>
</comment>
<organism evidence="1 2">
    <name type="scientific">Brevibacillus antibioticus</name>
    <dbReference type="NCBI Taxonomy" id="2570228"/>
    <lineage>
        <taxon>Bacteria</taxon>
        <taxon>Bacillati</taxon>
        <taxon>Bacillota</taxon>
        <taxon>Bacilli</taxon>
        <taxon>Bacillales</taxon>
        <taxon>Paenibacillaceae</taxon>
        <taxon>Brevibacillus</taxon>
    </lineage>
</organism>